<feature type="chain" id="PRO_5042442719" evidence="1">
    <location>
        <begin position="25"/>
        <end position="152"/>
    </location>
</feature>
<evidence type="ECO:0000313" key="2">
    <source>
        <dbReference type="EMBL" id="KAK3366351.1"/>
    </source>
</evidence>
<dbReference type="EMBL" id="JAULSW010000008">
    <property type="protein sequence ID" value="KAK3372096.1"/>
    <property type="molecule type" value="Genomic_DNA"/>
</dbReference>
<sequence>MKPTAIIATVLSAAAIQSPLGVAAAPSPDFFDLKTDAGPIEIERCLSRCRAECKMPPLRPYFFKCMEVRCPKTCGSTPTPPQKDLSDLTTLELRDLCRAQAHTEGVWVRDERDVKKKEKMVHKLPEFVTGQKSGDVILKSLGIADKVKEIEK</sequence>
<name>A0AAE0K8N0_9PEZI</name>
<feature type="signal peptide" evidence="1">
    <location>
        <begin position="1"/>
        <end position="24"/>
    </location>
</feature>
<gene>
    <name evidence="4" type="ORF">B0H63DRAFT_453468</name>
    <name evidence="3" type="ORF">B0H63DRAFT_515821</name>
    <name evidence="2" type="ORF">B0H63DRAFT_515825</name>
</gene>
<reference evidence="4" key="2">
    <citation type="submission" date="2023-06" db="EMBL/GenBank/DDBJ databases">
        <authorList>
            <consortium name="Lawrence Berkeley National Laboratory"/>
            <person name="Haridas S."/>
            <person name="Hensen N."/>
            <person name="Bonometti L."/>
            <person name="Westerberg I."/>
            <person name="Brannstrom I.O."/>
            <person name="Guillou S."/>
            <person name="Cros-Aarteil S."/>
            <person name="Calhoun S."/>
            <person name="Kuo A."/>
            <person name="Mondo S."/>
            <person name="Pangilinan J."/>
            <person name="Riley R."/>
            <person name="LaButti K."/>
            <person name="Andreopoulos B."/>
            <person name="Lipzen A."/>
            <person name="Chen C."/>
            <person name="Yanf M."/>
            <person name="Daum C."/>
            <person name="Ng V."/>
            <person name="Clum A."/>
            <person name="Steindorff A."/>
            <person name="Ohm R."/>
            <person name="Martin F."/>
            <person name="Silar P."/>
            <person name="Natvig D."/>
            <person name="Lalanne C."/>
            <person name="Gautier V."/>
            <person name="Ament-velasquez S.L."/>
            <person name="Kruys A."/>
            <person name="Hutchinson M.I."/>
            <person name="Powell A.J."/>
            <person name="Barry K."/>
            <person name="Miller A.N."/>
            <person name="Grigoriev I.V."/>
            <person name="Debuchy R."/>
            <person name="Gladieux P."/>
            <person name="Thoren M.H."/>
            <person name="Johannesson H."/>
        </authorList>
    </citation>
    <scope>NUCLEOTIDE SEQUENCE</scope>
    <source>
        <strain evidence="4">CBS 232.78</strain>
    </source>
</reference>
<evidence type="ECO:0000313" key="4">
    <source>
        <dbReference type="EMBL" id="KAK3372096.1"/>
    </source>
</evidence>
<dbReference type="AlphaFoldDB" id="A0AAE0K8N0"/>
<reference evidence="4" key="1">
    <citation type="journal article" date="2023" name="Mol. Phylogenet. Evol.">
        <title>Genome-scale phylogeny and comparative genomics of the fungal order Sordariales.</title>
        <authorList>
            <person name="Hensen N."/>
            <person name="Bonometti L."/>
            <person name="Westerberg I."/>
            <person name="Brannstrom I.O."/>
            <person name="Guillou S."/>
            <person name="Cros-Aarteil S."/>
            <person name="Calhoun S."/>
            <person name="Haridas S."/>
            <person name="Kuo A."/>
            <person name="Mondo S."/>
            <person name="Pangilinan J."/>
            <person name="Riley R."/>
            <person name="LaButti K."/>
            <person name="Andreopoulos B."/>
            <person name="Lipzen A."/>
            <person name="Chen C."/>
            <person name="Yan M."/>
            <person name="Daum C."/>
            <person name="Ng V."/>
            <person name="Clum A."/>
            <person name="Steindorff A."/>
            <person name="Ohm R.A."/>
            <person name="Martin F."/>
            <person name="Silar P."/>
            <person name="Natvig D.O."/>
            <person name="Lalanne C."/>
            <person name="Gautier V."/>
            <person name="Ament-Velasquez S.L."/>
            <person name="Kruys A."/>
            <person name="Hutchinson M.I."/>
            <person name="Powell A.J."/>
            <person name="Barry K."/>
            <person name="Miller A.N."/>
            <person name="Grigoriev I.V."/>
            <person name="Debuchy R."/>
            <person name="Gladieux P."/>
            <person name="Hiltunen Thoren M."/>
            <person name="Johannesson H."/>
        </authorList>
    </citation>
    <scope>NUCLEOTIDE SEQUENCE</scope>
    <source>
        <strain evidence="4">CBS 232.78</strain>
    </source>
</reference>
<evidence type="ECO:0000256" key="1">
    <source>
        <dbReference type="SAM" id="SignalP"/>
    </source>
</evidence>
<keyword evidence="1" id="KW-0732">Signal</keyword>
<comment type="caution">
    <text evidence="4">The sequence shown here is derived from an EMBL/GenBank/DDBJ whole genome shotgun (WGS) entry which is preliminary data.</text>
</comment>
<dbReference type="EMBL" id="JAULSW010000014">
    <property type="protein sequence ID" value="KAK3366351.1"/>
    <property type="molecule type" value="Genomic_DNA"/>
</dbReference>
<protein>
    <submittedName>
        <fullName evidence="4">Uncharacterized protein</fullName>
    </submittedName>
</protein>
<dbReference type="Proteomes" id="UP001285441">
    <property type="component" value="Unassembled WGS sequence"/>
</dbReference>
<keyword evidence="5" id="KW-1185">Reference proteome</keyword>
<evidence type="ECO:0000313" key="5">
    <source>
        <dbReference type="Proteomes" id="UP001285441"/>
    </source>
</evidence>
<dbReference type="EMBL" id="JAULSW010000013">
    <property type="protein sequence ID" value="KAK3366360.1"/>
    <property type="molecule type" value="Genomic_DNA"/>
</dbReference>
<evidence type="ECO:0000313" key="3">
    <source>
        <dbReference type="EMBL" id="KAK3366360.1"/>
    </source>
</evidence>
<accession>A0AAE0K8N0</accession>
<proteinExistence type="predicted"/>
<organism evidence="4 5">
    <name type="scientific">Podospora didyma</name>
    <dbReference type="NCBI Taxonomy" id="330526"/>
    <lineage>
        <taxon>Eukaryota</taxon>
        <taxon>Fungi</taxon>
        <taxon>Dikarya</taxon>
        <taxon>Ascomycota</taxon>
        <taxon>Pezizomycotina</taxon>
        <taxon>Sordariomycetes</taxon>
        <taxon>Sordariomycetidae</taxon>
        <taxon>Sordariales</taxon>
        <taxon>Podosporaceae</taxon>
        <taxon>Podospora</taxon>
    </lineage>
</organism>